<feature type="region of interest" description="Disordered" evidence="1">
    <location>
        <begin position="187"/>
        <end position="275"/>
    </location>
</feature>
<name>A0A7S1FUQ6_9STRA</name>
<feature type="compositionally biased region" description="Basic residues" evidence="1">
    <location>
        <begin position="221"/>
        <end position="235"/>
    </location>
</feature>
<reference evidence="2" key="1">
    <citation type="submission" date="2021-01" db="EMBL/GenBank/DDBJ databases">
        <authorList>
            <person name="Corre E."/>
            <person name="Pelletier E."/>
            <person name="Niang G."/>
            <person name="Scheremetjew M."/>
            <person name="Finn R."/>
            <person name="Kale V."/>
            <person name="Holt S."/>
            <person name="Cochrane G."/>
            <person name="Meng A."/>
            <person name="Brown T."/>
            <person name="Cohen L."/>
        </authorList>
    </citation>
    <scope>NUCLEOTIDE SEQUENCE</scope>
    <source>
        <strain evidence="2">308</strain>
    </source>
</reference>
<evidence type="ECO:0000256" key="1">
    <source>
        <dbReference type="SAM" id="MobiDB-lite"/>
    </source>
</evidence>
<dbReference type="AlphaFoldDB" id="A0A7S1FUQ6"/>
<proteinExistence type="predicted"/>
<accession>A0A7S1FUQ6</accession>
<feature type="region of interest" description="Disordered" evidence="1">
    <location>
        <begin position="33"/>
        <end position="53"/>
    </location>
</feature>
<organism evidence="2">
    <name type="scientific">Corethron hystrix</name>
    <dbReference type="NCBI Taxonomy" id="216773"/>
    <lineage>
        <taxon>Eukaryota</taxon>
        <taxon>Sar</taxon>
        <taxon>Stramenopiles</taxon>
        <taxon>Ochrophyta</taxon>
        <taxon>Bacillariophyta</taxon>
        <taxon>Coscinodiscophyceae</taxon>
        <taxon>Corethrophycidae</taxon>
        <taxon>Corethrales</taxon>
        <taxon>Corethraceae</taxon>
        <taxon>Corethron</taxon>
    </lineage>
</organism>
<sequence length="275" mass="30730">MNFDSNKPFALGNATMDIDVPLDERIRNRNKEKRLSKSKKMIDATPRNRTPLKRTSVRIKKVEEVMHRGRGAAKAKKGAYVNAKRGIAKSFVSPHKRKINAAIAEEKRKADKQANAISKKVSSGKLVVVSRKNGMITLGDPAKLEKESKNKAGDKENQPSKKMIKDAVTAMKQAGLNTKGKRIVISFQEPGKKVEPSPDNDNTFVFSAKGQVRQMSDSKKKGAKPVKAKAKKKNLKQTLAKKDINTALKAQRGRFPDAKERSDKKRQNKFNKNRD</sequence>
<feature type="compositionally biased region" description="Basic and acidic residues" evidence="1">
    <location>
        <begin position="254"/>
        <end position="265"/>
    </location>
</feature>
<dbReference type="EMBL" id="HBFR01025108">
    <property type="protein sequence ID" value="CAD8890788.1"/>
    <property type="molecule type" value="Transcribed_RNA"/>
</dbReference>
<protein>
    <submittedName>
        <fullName evidence="2">Uncharacterized protein</fullName>
    </submittedName>
</protein>
<feature type="compositionally biased region" description="Basic residues" evidence="1">
    <location>
        <begin position="266"/>
        <end position="275"/>
    </location>
</feature>
<gene>
    <name evidence="2" type="ORF">CHYS00102_LOCUS17994</name>
</gene>
<evidence type="ECO:0000313" key="2">
    <source>
        <dbReference type="EMBL" id="CAD8890788.1"/>
    </source>
</evidence>
<feature type="region of interest" description="Disordered" evidence="1">
    <location>
        <begin position="140"/>
        <end position="162"/>
    </location>
</feature>
<feature type="compositionally biased region" description="Basic and acidic residues" evidence="1">
    <location>
        <begin position="142"/>
        <end position="162"/>
    </location>
</feature>